<dbReference type="SUPFAM" id="SSF103515">
    <property type="entry name" value="Autotransporter"/>
    <property type="match status" value="1"/>
</dbReference>
<name>A0A2S5GKS1_9BURK</name>
<organism evidence="3 4">
    <name type="scientific">Achromobacter spanius</name>
    <dbReference type="NCBI Taxonomy" id="217203"/>
    <lineage>
        <taxon>Bacteria</taxon>
        <taxon>Pseudomonadati</taxon>
        <taxon>Pseudomonadota</taxon>
        <taxon>Betaproteobacteria</taxon>
        <taxon>Burkholderiales</taxon>
        <taxon>Alcaligenaceae</taxon>
        <taxon>Achromobacter</taxon>
    </lineage>
</organism>
<dbReference type="EMBL" id="PREU01000014">
    <property type="protein sequence ID" value="PPA73589.1"/>
    <property type="molecule type" value="Genomic_DNA"/>
</dbReference>
<evidence type="ECO:0000259" key="2">
    <source>
        <dbReference type="PROSITE" id="PS51208"/>
    </source>
</evidence>
<dbReference type="GO" id="GO:0019867">
    <property type="term" value="C:outer membrane"/>
    <property type="evidence" value="ECO:0007669"/>
    <property type="project" value="InterPro"/>
</dbReference>
<proteinExistence type="predicted"/>
<accession>A0A2S5GKS1</accession>
<dbReference type="SUPFAM" id="SSF51126">
    <property type="entry name" value="Pectin lyase-like"/>
    <property type="match status" value="1"/>
</dbReference>
<comment type="caution">
    <text evidence="3">The sequence shown here is derived from an EMBL/GenBank/DDBJ whole genome shotgun (WGS) entry which is preliminary data.</text>
</comment>
<dbReference type="NCBIfam" id="TIGR01414">
    <property type="entry name" value="autotrans_barl"/>
    <property type="match status" value="1"/>
</dbReference>
<dbReference type="Pfam" id="PF03797">
    <property type="entry name" value="Autotransporter"/>
    <property type="match status" value="1"/>
</dbReference>
<sequence length="1069" mass="106048">MQTPGSPNTWKPSMKLMRLSPVNSPLTLRPLSAAIAMAAAVLGTPTAVAAPLTWIGGAGGAFWGVPANWGGALPSIADDAYVGAGVVQLDGASEAGTLLVGDTAAGTLVFRTGGSLNTGSFVLGNGGGSNGAALLGGAGVGTVWNSVNGTIAKGVNSTGFLTVMGAGSRVEVSSVLYVGERGTAALGIINAGELRAGDLTAGRGGDAWGEIQVTDAGSSLHVGTLRVGGDEFGPASTSARGTVRVLAGASLIATAINVADSALSTGFVQVSGAGSSADSALPLRVGHLGNGAFEVSHGGRVQSGGLIAADRAGSTGSVSLIGAGSSWTSSGPVEIGNEGSGTLLVADGATLSGTSGFVGGGAGSLSTASIGGAGSSWINSGIFVVGDANGARGGLGVSDGGQLLSWNGTLGRRAGSYGNVTISGDGSNWTSTGPVTVGDAGEGRLLLMFGGALNASEVVIANAAGSKGTLVMGTPADFGAAPVGLLNAPVLRFGAGDGELLFNFVGPALTYGGSIQGNGRVNILSGDVILTGISSNTGLTTVSASTLTVNGALAGPVSVGAGATLAGSGSVGPTTLVAGSILSPGNSIGTLTVNGDLTFAPGSTYRVEAAPTSAASDRVVVNGIARLAGSVLHVGPDGNFTPNQRYTILSAQSLQGRFDSVSSNYAFLDPQLSYSATDVTLGLLQTRTFPTGATTPNQRAVAGALQNMNADSALRQYAATLAMGQTEDAFDSLSGEIHASVSSTLLQGAALVRQTPLAKLRANLQATARPGSPLAAGGASDAPVAPGQMPASGALPAWAEVVGNWQTIDADGNAAQVRQHVGGLFVGADRPVGAGWRVGGALGYTDSNARVDQRSSQADVSSYSALIYGGKSFAVGPGAWQFMAGAGYTWHDISTRRYANSQTAALTADYGASTSQVFTELSYARPIGQRTTLEPFVGLAWSNLRTRGFAESGGDAALSGQSGSMQQTSTTLGLRAAQEFDVGGRQGRVFGTVGWRHVFGDVKPESVLAFDAGQPFTVAGAPIGRDAALVELGAEVAIARAASVRLGYAGQYAGDSRDHSINANVRWQF</sequence>
<gene>
    <name evidence="3" type="ORF">C4E15_25005</name>
</gene>
<dbReference type="Proteomes" id="UP000239990">
    <property type="component" value="Unassembled WGS sequence"/>
</dbReference>
<feature type="region of interest" description="Disordered" evidence="1">
    <location>
        <begin position="769"/>
        <end position="788"/>
    </location>
</feature>
<protein>
    <submittedName>
        <fullName evidence="3">Autotransporter outer membrane beta-barrel domain-containing protein</fullName>
    </submittedName>
</protein>
<dbReference type="InterPro" id="IPR006315">
    <property type="entry name" value="OM_autotransptr_brl_dom"/>
</dbReference>
<dbReference type="NCBIfam" id="TIGR04393">
    <property type="entry name" value="rpt_T5SS_PEPC"/>
    <property type="match status" value="4"/>
</dbReference>
<dbReference type="PROSITE" id="PS51208">
    <property type="entry name" value="AUTOTRANSPORTER"/>
    <property type="match status" value="1"/>
</dbReference>
<dbReference type="InterPro" id="IPR030895">
    <property type="entry name" value="T5SS_PEPC_rpt"/>
</dbReference>
<dbReference type="InterPro" id="IPR011050">
    <property type="entry name" value="Pectin_lyase_fold/virulence"/>
</dbReference>
<evidence type="ECO:0000256" key="1">
    <source>
        <dbReference type="SAM" id="MobiDB-lite"/>
    </source>
</evidence>
<dbReference type="InterPro" id="IPR036709">
    <property type="entry name" value="Autotransporte_beta_dom_sf"/>
</dbReference>
<reference evidence="3 4" key="1">
    <citation type="submission" date="2018-02" db="EMBL/GenBank/DDBJ databases">
        <title>Draft Genome of Achromobacter spanius stain 6.</title>
        <authorList>
            <person name="Gunasekera T.S."/>
            <person name="Radwan O."/>
            <person name="Ruiz O.N."/>
        </authorList>
    </citation>
    <scope>NUCLEOTIDE SEQUENCE [LARGE SCALE GENOMIC DNA]</scope>
    <source>
        <strain evidence="3 4">6</strain>
    </source>
</reference>
<evidence type="ECO:0000313" key="3">
    <source>
        <dbReference type="EMBL" id="PPA73589.1"/>
    </source>
</evidence>
<evidence type="ECO:0000313" key="4">
    <source>
        <dbReference type="Proteomes" id="UP000239990"/>
    </source>
</evidence>
<dbReference type="SMART" id="SM00869">
    <property type="entry name" value="Autotransporter"/>
    <property type="match status" value="1"/>
</dbReference>
<dbReference type="Gene3D" id="2.40.128.130">
    <property type="entry name" value="Autotransporter beta-domain"/>
    <property type="match status" value="1"/>
</dbReference>
<feature type="domain" description="Autotransporter" evidence="2">
    <location>
        <begin position="790"/>
        <end position="1069"/>
    </location>
</feature>
<dbReference type="AlphaFoldDB" id="A0A2S5GKS1"/>
<dbReference type="InterPro" id="IPR005546">
    <property type="entry name" value="Autotransporte_beta"/>
</dbReference>
<dbReference type="OrthoDB" id="5760545at2"/>